<evidence type="ECO:0000313" key="3">
    <source>
        <dbReference type="Proteomes" id="UP000214610"/>
    </source>
</evidence>
<evidence type="ECO:0000313" key="2">
    <source>
        <dbReference type="EMBL" id="OXE45985.1"/>
    </source>
</evidence>
<dbReference type="EMBL" id="NHMP01000006">
    <property type="protein sequence ID" value="OXE45985.1"/>
    <property type="molecule type" value="Genomic_DNA"/>
</dbReference>
<reference evidence="3" key="1">
    <citation type="submission" date="2017-05" db="EMBL/GenBank/DDBJ databases">
        <title>Improved OligoMM genomes.</title>
        <authorList>
            <person name="Garzetti D."/>
        </authorList>
    </citation>
    <scope>NUCLEOTIDE SEQUENCE [LARGE SCALE GENOMIC DNA]</scope>
    <source>
        <strain evidence="3">YL45</strain>
    </source>
</reference>
<dbReference type="SUPFAM" id="SSF52266">
    <property type="entry name" value="SGNH hydrolase"/>
    <property type="match status" value="1"/>
</dbReference>
<dbReference type="GeneID" id="78361992"/>
<dbReference type="Proteomes" id="UP000214610">
    <property type="component" value="Unassembled WGS sequence"/>
</dbReference>
<keyword evidence="1" id="KW-0732">Signal</keyword>
<sequence length="268" mass="29963">MRKIIWTVASAFILSGAANALETDVAPKVTDIQNHQPSTALYVGNSYSFYNCGVHGYVRGFAKESKTPWKARLQTISSGKLSFHNLQEYLTPHEGDPYVKESKDGKTPPMFDVVLLQALSTEPINPKLAPNFKKYLKQHIETIREHGSTPIVVMTWARQDKPEQTRHLANATIEAANASDAIVLPVGLAFAESLKKRPDLILHQKDKSHPTAAGSYLYGAMIYGLLFKKSPEGFKFLGECEKPLKPADAKYLQQVAWNVLKEFYGWKD</sequence>
<feature type="chain" id="PRO_5011227690" description="SGNH/GDSL hydrolase family protein" evidence="1">
    <location>
        <begin position="21"/>
        <end position="268"/>
    </location>
</feature>
<organism evidence="2 3">
    <name type="scientific">Turicimonas muris</name>
    <dbReference type="NCBI Taxonomy" id="1796652"/>
    <lineage>
        <taxon>Bacteria</taxon>
        <taxon>Pseudomonadati</taxon>
        <taxon>Pseudomonadota</taxon>
        <taxon>Betaproteobacteria</taxon>
        <taxon>Burkholderiales</taxon>
        <taxon>Sutterellaceae</taxon>
        <taxon>Turicimonas</taxon>
    </lineage>
</organism>
<gene>
    <name evidence="2" type="ORF">ADH67_09685</name>
</gene>
<dbReference type="GO" id="GO:0016788">
    <property type="term" value="F:hydrolase activity, acting on ester bonds"/>
    <property type="evidence" value="ECO:0007669"/>
    <property type="project" value="UniProtKB-ARBA"/>
</dbReference>
<dbReference type="AlphaFoldDB" id="A0A227KEF6"/>
<dbReference type="InterPro" id="IPR036514">
    <property type="entry name" value="SGNH_hydro_sf"/>
</dbReference>
<keyword evidence="3" id="KW-1185">Reference proteome</keyword>
<comment type="caution">
    <text evidence="2">The sequence shown here is derived from an EMBL/GenBank/DDBJ whole genome shotgun (WGS) entry which is preliminary data.</text>
</comment>
<evidence type="ECO:0000256" key="1">
    <source>
        <dbReference type="SAM" id="SignalP"/>
    </source>
</evidence>
<accession>A0A227KEF6</accession>
<evidence type="ECO:0008006" key="4">
    <source>
        <dbReference type="Google" id="ProtNLM"/>
    </source>
</evidence>
<name>A0A227KEF6_9BURK</name>
<dbReference type="Gene3D" id="3.40.50.1110">
    <property type="entry name" value="SGNH hydrolase"/>
    <property type="match status" value="1"/>
</dbReference>
<dbReference type="RefSeq" id="WP_066593985.1">
    <property type="nucleotide sequence ID" value="NZ_CAJTBZ010000013.1"/>
</dbReference>
<proteinExistence type="predicted"/>
<protein>
    <recommendedName>
        <fullName evidence="4">SGNH/GDSL hydrolase family protein</fullName>
    </recommendedName>
</protein>
<feature type="signal peptide" evidence="1">
    <location>
        <begin position="1"/>
        <end position="20"/>
    </location>
</feature>